<organism evidence="2 3">
    <name type="scientific">Lineolata rhizophorae</name>
    <dbReference type="NCBI Taxonomy" id="578093"/>
    <lineage>
        <taxon>Eukaryota</taxon>
        <taxon>Fungi</taxon>
        <taxon>Dikarya</taxon>
        <taxon>Ascomycota</taxon>
        <taxon>Pezizomycotina</taxon>
        <taxon>Dothideomycetes</taxon>
        <taxon>Dothideomycetes incertae sedis</taxon>
        <taxon>Lineolatales</taxon>
        <taxon>Lineolataceae</taxon>
        <taxon>Lineolata</taxon>
    </lineage>
</organism>
<accession>A0A6A6P0F9</accession>
<sequence>MAEAVALVFSCLQVATELVNLSRKLRKCCKTLKYARQETKEVAEETYIFASILRDFSKTIKKCSSRSPEWGQQSDKARLARRLVVTSNETVNNLKSLLSDVQDIHPIYTPETLPRYLAHLRWLFKKSSVKFFLARLSSIKVTITLFVNIQALNELMSRQCAGEAISQDDRSEIKLLLYFVKTSERRLSRHINEVKKLEYRSGTHATEELVGRSDELAQLESSIKRVVEAEVRTARAELQKTQSQQQHTRPVRQGASVSDRRMISSRSSGTADISSPLDESPTSDDNHESVAPTIRSSLSEVSTRASVGSERPPDERHANHRDRSLSPSTPCVYSPAPMSPDGADTVVVTTIAGRRSSRPENSPTHNRRTSFAREYRDNHSDILGPPERVFDPHNKRDGSEEHRRHIQGVGPPRRWPSREQYRNDSTSDTLLAPQHQPKTDDAQSSGNISPSRRPHVQSPDTSGHPPKRGSGSHARRPSHTQSISSASQTDSDRSDSHKSRASLNTTATSSERGQPSGSIWGARLPGEKRTRPTIHKTSSDDLE</sequence>
<feature type="compositionally biased region" description="Polar residues" evidence="1">
    <location>
        <begin position="239"/>
        <end position="248"/>
    </location>
</feature>
<feature type="compositionally biased region" description="Basic and acidic residues" evidence="1">
    <location>
        <begin position="311"/>
        <end position="324"/>
    </location>
</feature>
<protein>
    <recommendedName>
        <fullName evidence="4">Fungal N-terminal domain-containing protein</fullName>
    </recommendedName>
</protein>
<feature type="compositionally biased region" description="Polar residues" evidence="1">
    <location>
        <begin position="264"/>
        <end position="273"/>
    </location>
</feature>
<feature type="compositionally biased region" description="Polar residues" evidence="1">
    <location>
        <begin position="501"/>
        <end position="517"/>
    </location>
</feature>
<name>A0A6A6P0F9_9PEZI</name>
<feature type="compositionally biased region" description="Polar residues" evidence="1">
    <location>
        <begin position="294"/>
        <end position="306"/>
    </location>
</feature>
<dbReference type="EMBL" id="MU001680">
    <property type="protein sequence ID" value="KAF2457490.1"/>
    <property type="molecule type" value="Genomic_DNA"/>
</dbReference>
<evidence type="ECO:0000256" key="1">
    <source>
        <dbReference type="SAM" id="MobiDB-lite"/>
    </source>
</evidence>
<keyword evidence="3" id="KW-1185">Reference proteome</keyword>
<evidence type="ECO:0008006" key="4">
    <source>
        <dbReference type="Google" id="ProtNLM"/>
    </source>
</evidence>
<feature type="region of interest" description="Disordered" evidence="1">
    <location>
        <begin position="237"/>
        <end position="543"/>
    </location>
</feature>
<gene>
    <name evidence="2" type="ORF">BDY21DRAFT_421459</name>
</gene>
<evidence type="ECO:0000313" key="2">
    <source>
        <dbReference type="EMBL" id="KAF2457490.1"/>
    </source>
</evidence>
<feature type="compositionally biased region" description="Polar residues" evidence="1">
    <location>
        <begin position="479"/>
        <end position="489"/>
    </location>
</feature>
<feature type="compositionally biased region" description="Basic and acidic residues" evidence="1">
    <location>
        <begin position="388"/>
        <end position="403"/>
    </location>
</feature>
<evidence type="ECO:0000313" key="3">
    <source>
        <dbReference type="Proteomes" id="UP000799766"/>
    </source>
</evidence>
<dbReference type="Proteomes" id="UP000799766">
    <property type="component" value="Unassembled WGS sequence"/>
</dbReference>
<dbReference type="OrthoDB" id="3795238at2759"/>
<dbReference type="AlphaFoldDB" id="A0A6A6P0F9"/>
<proteinExistence type="predicted"/>
<reference evidence="2" key="1">
    <citation type="journal article" date="2020" name="Stud. Mycol.">
        <title>101 Dothideomycetes genomes: a test case for predicting lifestyles and emergence of pathogens.</title>
        <authorList>
            <person name="Haridas S."/>
            <person name="Albert R."/>
            <person name="Binder M."/>
            <person name="Bloem J."/>
            <person name="Labutti K."/>
            <person name="Salamov A."/>
            <person name="Andreopoulos B."/>
            <person name="Baker S."/>
            <person name="Barry K."/>
            <person name="Bills G."/>
            <person name="Bluhm B."/>
            <person name="Cannon C."/>
            <person name="Castanera R."/>
            <person name="Culley D."/>
            <person name="Daum C."/>
            <person name="Ezra D."/>
            <person name="Gonzalez J."/>
            <person name="Henrissat B."/>
            <person name="Kuo A."/>
            <person name="Liang C."/>
            <person name="Lipzen A."/>
            <person name="Lutzoni F."/>
            <person name="Magnuson J."/>
            <person name="Mondo S."/>
            <person name="Nolan M."/>
            <person name="Ohm R."/>
            <person name="Pangilinan J."/>
            <person name="Park H.-J."/>
            <person name="Ramirez L."/>
            <person name="Alfaro M."/>
            <person name="Sun H."/>
            <person name="Tritt A."/>
            <person name="Yoshinaga Y."/>
            <person name="Zwiers L.-H."/>
            <person name="Turgeon B."/>
            <person name="Goodwin S."/>
            <person name="Spatafora J."/>
            <person name="Crous P."/>
            <person name="Grigoriev I."/>
        </authorList>
    </citation>
    <scope>NUCLEOTIDE SEQUENCE</scope>
    <source>
        <strain evidence="2">ATCC 16933</strain>
    </source>
</reference>
<feature type="compositionally biased region" description="Basic and acidic residues" evidence="1">
    <location>
        <begin position="371"/>
        <end position="380"/>
    </location>
</feature>